<protein>
    <submittedName>
        <fullName evidence="1">16950_t:CDS:1</fullName>
    </submittedName>
</protein>
<gene>
    <name evidence="1" type="ORF">DHETER_LOCUS1831</name>
</gene>
<reference evidence="1" key="1">
    <citation type="submission" date="2021-06" db="EMBL/GenBank/DDBJ databases">
        <authorList>
            <person name="Kallberg Y."/>
            <person name="Tangrot J."/>
            <person name="Rosling A."/>
        </authorList>
    </citation>
    <scope>NUCLEOTIDE SEQUENCE</scope>
    <source>
        <strain evidence="1">IL203A</strain>
    </source>
</reference>
<accession>A0ACA9KIM9</accession>
<dbReference type="EMBL" id="CAJVPU010001188">
    <property type="protein sequence ID" value="CAG8473742.1"/>
    <property type="molecule type" value="Genomic_DNA"/>
</dbReference>
<name>A0ACA9KIM9_9GLOM</name>
<keyword evidence="2" id="KW-1185">Reference proteome</keyword>
<sequence length="1217" mass="142551">MEMFQFPSKNKDKKFINTFLRQCLERTELEQEKILNELSKCLCDSPNDYLPLLETLVSCLHSRNPQHLNFVSLLILIVIVPNLQYHSDILSFGVLLSRCIELLWNTQDIPLVISTTKRLFSAIVDINGVLGVLISELPGNRCLKRILFSHKIINRIERDELLKAVETIEVLIDKCSEHDCSSLIEILKDRKSTEQQKKDSFRDLIESLQCLKCHKNALINFCPDKYSLPPEEEMNIKAPNRLFKLPFEFDDNDRLGPWDVLLSENAIKDIQKLESNMVNAVMNKLGQISSGKWNKYGFHCINDHNIPVYIVEVRNNVMSLKILWQVDYGFSIRIYKFTQLVKSTVTNVYTDKLVKTGSNLPMSFEGKETTKSSEYGLRDPQLDDEKLIEIHKMLVTNKFTPISKKFFRSLANGGSDFTFQVSKIEYEFINHPTSAIVIGRSGTGKTTSIVFRLVASYMANKKRQIFITVSDNLCRLLIKQQKFDTDSEEEFCYSSNSSNTFDPHLVDYRVFTMKYWPHLGDLYKQKLDCELGTDPEIDYLSREEYRNISIKRYPTFCHNRDKVYDLFLRYNEMKSRNGDYDSTDRTLYILQINEVYIDECQDNQIVDIALILKLFDNANGIFLAGDVAQCIARGSSFRFQSVRSLMYTCELDRFERSLTNYNRRDTINLKQFELNINYRSHNQILQLTSSVIDLIWYFFPDSIDKLSYERSEVGGPKPVVFSEVQAKDLFDTFYVDKQGEHVANHIEFGARQIIIVREAGIVETVFNCKGIEFDDVLIYNFFTNSPACEKWRVIHSALDKDKIGIPIFSYEKHCILCSEHKQLYVAVTRGRRSVWIFDENTKYSDSMCAYWEQKELIRISKDAKEITLFAKESSPQEWDEEGKEFLDKKNFKQASFCFKKSENKKLRDLSDAYHLQQIARDSVNFSDNATKKKNYTRAAQAFKTCSETFLEASCYEEGEIYEEAIDIYIKLENMIMLHVAITRTIIWRKRKNEEMCKRILLIFETQNKRDKLIIEYAREEEIKEAKELRSRGKFEEAANMFINTIKSYDNVTESLQCLLYLCRICALNVINDSVNYNAFEELNRFHKKAVNIINKAKSHQDTSEKPQQWDSLIEELQLYEAYLNNNVNQVYEYIIRFRNRGDAITEFRAITIWLKISQQEIYEKYQYRLECLLRLYEISILFMVLYDRVGKNLKDFENIFAVNAGNADNNLDKYLAF</sequence>
<proteinExistence type="predicted"/>
<evidence type="ECO:0000313" key="1">
    <source>
        <dbReference type="EMBL" id="CAG8473742.1"/>
    </source>
</evidence>
<dbReference type="Proteomes" id="UP000789702">
    <property type="component" value="Unassembled WGS sequence"/>
</dbReference>
<organism evidence="1 2">
    <name type="scientific">Dentiscutata heterogama</name>
    <dbReference type="NCBI Taxonomy" id="1316150"/>
    <lineage>
        <taxon>Eukaryota</taxon>
        <taxon>Fungi</taxon>
        <taxon>Fungi incertae sedis</taxon>
        <taxon>Mucoromycota</taxon>
        <taxon>Glomeromycotina</taxon>
        <taxon>Glomeromycetes</taxon>
        <taxon>Diversisporales</taxon>
        <taxon>Gigasporaceae</taxon>
        <taxon>Dentiscutata</taxon>
    </lineage>
</organism>
<comment type="caution">
    <text evidence="1">The sequence shown here is derived from an EMBL/GenBank/DDBJ whole genome shotgun (WGS) entry which is preliminary data.</text>
</comment>
<evidence type="ECO:0000313" key="2">
    <source>
        <dbReference type="Proteomes" id="UP000789702"/>
    </source>
</evidence>